<dbReference type="AlphaFoldDB" id="A0AAJ4W2U8"/>
<dbReference type="Pfam" id="PF01569">
    <property type="entry name" value="PAP2"/>
    <property type="match status" value="1"/>
</dbReference>
<dbReference type="Gene3D" id="1.20.144.10">
    <property type="entry name" value="Phosphatidic acid phosphatase type 2/haloperoxidase"/>
    <property type="match status" value="1"/>
</dbReference>
<name>A0AAJ4W2U8_MYRPR</name>
<accession>A0AAJ4W2U8</accession>
<dbReference type="Proteomes" id="UP000183496">
    <property type="component" value="Unassembled WGS sequence"/>
</dbReference>
<dbReference type="Gene3D" id="2.40.160.20">
    <property type="match status" value="1"/>
</dbReference>
<dbReference type="RefSeq" id="WP_041894173.1">
    <property type="nucleotide sequence ID" value="NZ_CP010817.1"/>
</dbReference>
<evidence type="ECO:0000313" key="2">
    <source>
        <dbReference type="EMBL" id="SEQ59962.1"/>
    </source>
</evidence>
<evidence type="ECO:0000259" key="1">
    <source>
        <dbReference type="SMART" id="SM00014"/>
    </source>
</evidence>
<protein>
    <submittedName>
        <fullName evidence="2">Outer membrane protein beta-barrel domain-containing protein</fullName>
    </submittedName>
</protein>
<reference evidence="2 3" key="1">
    <citation type="submission" date="2016-10" db="EMBL/GenBank/DDBJ databases">
        <authorList>
            <person name="Varghese N."/>
            <person name="Submissions S."/>
        </authorList>
    </citation>
    <scope>NUCLEOTIDE SEQUENCE [LARGE SCALE GENOMIC DNA]</scope>
    <source>
        <strain evidence="3">DSM 19823 / KCTC 23066 / CCTCC M 208030 / D25</strain>
    </source>
</reference>
<organism evidence="2 3">
    <name type="scientific">Myroides profundi</name>
    <dbReference type="NCBI Taxonomy" id="480520"/>
    <lineage>
        <taxon>Bacteria</taxon>
        <taxon>Pseudomonadati</taxon>
        <taxon>Bacteroidota</taxon>
        <taxon>Flavobacteriia</taxon>
        <taxon>Flavobacteriales</taxon>
        <taxon>Flavobacteriaceae</taxon>
        <taxon>Myroides</taxon>
    </lineage>
</organism>
<dbReference type="SUPFAM" id="SSF48317">
    <property type="entry name" value="Acid phosphatase/Vanadium-dependent haloperoxidase"/>
    <property type="match status" value="1"/>
</dbReference>
<keyword evidence="3" id="KW-1185">Reference proteome</keyword>
<dbReference type="EMBL" id="FOFY01000004">
    <property type="protein sequence ID" value="SEQ59962.1"/>
    <property type="molecule type" value="Genomic_DNA"/>
</dbReference>
<dbReference type="InterPro" id="IPR036938">
    <property type="entry name" value="PAP2/HPO_sf"/>
</dbReference>
<evidence type="ECO:0000313" key="3">
    <source>
        <dbReference type="Proteomes" id="UP000183496"/>
    </source>
</evidence>
<dbReference type="InterPro" id="IPR000326">
    <property type="entry name" value="PAP2/HPO"/>
</dbReference>
<feature type="domain" description="Phosphatidic acid phosphatase type 2/haloperoxidase" evidence="1">
    <location>
        <begin position="121"/>
        <end position="222"/>
    </location>
</feature>
<dbReference type="KEGG" id="mpw:MPR_3191"/>
<dbReference type="SMART" id="SM00014">
    <property type="entry name" value="acidPPc"/>
    <property type="match status" value="1"/>
</dbReference>
<sequence>MKKIFYFTCLLTLYQTLSWGQFSSTNQSSYSITTSNYTLTPHTKKSFFEKEAVQVGLVPALFLTASAITWKNKEEIREQRNRYVPSFQYKYDDLLQYAPAAATFGLKAAGVKGRNDFKRSAISYGASMAIMAILVNSIKYTAKVERPDGSSKNSFPSGHTAMAFANASFLDKEYGLVNPMYSIGGYGAATMTGLGRSLNNRHWVPDILAGAGIGILSTQLAYFFVDKIYGNKGDNLSLISRFEGNENPSFMAIKLGFTSGLESIVETENKEPLAKLGWEAGLEGAYFFNKHWGLGGQIAVASFPFSEDKVNDPDNTNINGKVLSESMGNLTFSLGPYYAIHFSDRWNLMIKALGGYSIGADGNISLKVLSHEVHIPELEDGKVQLAEYKPANVFQFTGGLALTYNITDNLGLTAYSDFNHSQSKITYKINDIVLDEDDIKVNTVKHPLNYLSMGIRLTAYF</sequence>
<dbReference type="CDD" id="cd03394">
    <property type="entry name" value="PAP2_like_5"/>
    <property type="match status" value="1"/>
</dbReference>
<proteinExistence type="predicted"/>
<dbReference type="PANTHER" id="PTHR14969">
    <property type="entry name" value="SPHINGOSINE-1-PHOSPHATE PHOSPHOHYDROLASE"/>
    <property type="match status" value="1"/>
</dbReference>
<dbReference type="PANTHER" id="PTHR14969:SF13">
    <property type="entry name" value="AT30094P"/>
    <property type="match status" value="1"/>
</dbReference>
<comment type="caution">
    <text evidence="2">The sequence shown here is derived from an EMBL/GenBank/DDBJ whole genome shotgun (WGS) entry which is preliminary data.</text>
</comment>
<gene>
    <name evidence="2" type="ORF">SAMN04488089_104166</name>
</gene>